<dbReference type="OrthoDB" id="23906at2157"/>
<dbReference type="Proteomes" id="UP000050320">
    <property type="component" value="Unassembled WGS sequence"/>
</dbReference>
<dbReference type="GO" id="GO:0002161">
    <property type="term" value="F:aminoacyl-tRNA deacylase activity"/>
    <property type="evidence" value="ECO:0007669"/>
    <property type="project" value="InterPro"/>
</dbReference>
<name>A0A0Q0RPL0_9ARCH</name>
<protein>
    <recommendedName>
        <fullName evidence="2 9">Leucine--tRNA ligase</fullName>
        <ecNumber evidence="2 9">6.1.1.4</ecNumber>
    </recommendedName>
</protein>
<dbReference type="EMBL" id="LKBG01000256">
    <property type="protein sequence ID" value="KQB34095.1"/>
    <property type="molecule type" value="Genomic_DNA"/>
</dbReference>
<dbReference type="GO" id="GO:0004823">
    <property type="term" value="F:leucine-tRNA ligase activity"/>
    <property type="evidence" value="ECO:0007669"/>
    <property type="project" value="UniProtKB-UniRule"/>
</dbReference>
<evidence type="ECO:0000256" key="7">
    <source>
        <dbReference type="ARBA" id="ARBA00023146"/>
    </source>
</evidence>
<reference evidence="15 16" key="2">
    <citation type="submission" date="2015-09" db="EMBL/GenBank/DDBJ databases">
        <title>Heavy metals and arsenic resistance mechanisms in polyextremophilic archaea of the family Ferroplasmaceae.</title>
        <authorList>
            <person name="Bulaev A.G."/>
            <person name="Kanygina A.V."/>
        </authorList>
    </citation>
    <scope>NUCLEOTIDE SEQUENCE [LARGE SCALE GENOMIC DNA]</scope>
    <source>
        <strain evidence="15 16">VT</strain>
    </source>
</reference>
<dbReference type="NCBIfam" id="TIGR00395">
    <property type="entry name" value="leuS_arch"/>
    <property type="match status" value="1"/>
</dbReference>
<sequence>MDASIEKKWREEWYKNRVFEPEVNENLKKFFVTVPWPYTNGSLHVGHGRTYTLGDIVARYKRLMGYNVLFPMGFHESGTPILAFAERLANNDPDTLKLYRSYLSEYESKEDIDNIIESFKDPKNIADYFSKVIIKDFSDLGYSIDWTRKFTSADNFYQCIVRWQFNKLNELGLIKKGNYPILYSIKDENAVGEDDIKDGDTDKVSIEEFTGVLFKGNDFDLLAASLRPETLFGVTNIWINPDARYVEMNYENKNIVLTYEGYVKFSLQHDNVKYIRDVENREILNRKFKVPLYNAMVPVFPAVFVDPDNGTGVVYSVPGHSIFDYVYFKRNKLNMDIKKVVETPGSINVESLVEKYGLMENDEKLKDATQELYKEEFYNGKLINSGKYTGLTVNEGREIIKNDLISTGLGLIFYETSRKAVTRSGSKVIVAVIRDQWFIDYSQDWLKERAHDLINSMKFYPEMYRKIMNDAIDWLRERPCARRRGIGTKLPFDERWVIESLSDSTIYMVTYTNAREMRGIYDHLGDIPDDIIDYVYLNKNINLEKYDDYVKGKAEAARRQFNYWYGNDLRITAPPHISNHLSFFIMNHAAIFSGKYLPGGLMFSGIVISNGAKISKSKGNVISLLQITQRYSADLYRLFIAVGADVSSMLDWNEKDLSSVYKRYENFLNLFEKYTNPEDSDDYIYRWFYSSFYLHVKEFLEYMESMKIRDAYISVFYSVMNDLKNVENRNADVNIALKKIMHDWLIIMSPVIPYSCEEYWHRYVKNTFVSGERLDINIEDRIDYNIIESEKYVENVISDIKEIYRVIKNQGENVLITVYGEKQIMFLKMFNSKTVEDTYKIMIKDYIKNKNRISDRYLDEYKILMDNIDYIGRSTGLKIKVERSDSIGVKNPWPGRPLIKIF</sequence>
<evidence type="ECO:0000313" key="14">
    <source>
        <dbReference type="EMBL" id="KPV45907.1"/>
    </source>
</evidence>
<dbReference type="Pfam" id="PF09334">
    <property type="entry name" value="tRNA-synt_1g"/>
    <property type="match status" value="1"/>
</dbReference>
<dbReference type="Gene3D" id="3.40.50.620">
    <property type="entry name" value="HUPs"/>
    <property type="match status" value="1"/>
</dbReference>
<dbReference type="GO" id="GO:0005524">
    <property type="term" value="F:ATP binding"/>
    <property type="evidence" value="ECO:0007669"/>
    <property type="project" value="UniProtKB-KW"/>
</dbReference>
<keyword evidence="4 10" id="KW-0547">Nucleotide-binding</keyword>
<feature type="domain" description="Aminoacyl-tRNA synthetase class Ia" evidence="11">
    <location>
        <begin position="9"/>
        <end position="492"/>
    </location>
</feature>
<dbReference type="NCBIfam" id="NF008957">
    <property type="entry name" value="PRK12300.1"/>
    <property type="match status" value="1"/>
</dbReference>
<dbReference type="PANTHER" id="PTHR45794:SF1">
    <property type="entry name" value="LEUCINE--TRNA LIGASE, CYTOPLASMIC"/>
    <property type="match status" value="1"/>
</dbReference>
<feature type="domain" description="Methionyl/Leucyl tRNA synthetase" evidence="13">
    <location>
        <begin position="555"/>
        <end position="658"/>
    </location>
</feature>
<evidence type="ECO:0000256" key="4">
    <source>
        <dbReference type="ARBA" id="ARBA00022741"/>
    </source>
</evidence>
<organism evidence="15 16">
    <name type="scientific">Acidiplasma aeolicum</name>
    <dbReference type="NCBI Taxonomy" id="507754"/>
    <lineage>
        <taxon>Archaea</taxon>
        <taxon>Methanobacteriati</taxon>
        <taxon>Thermoplasmatota</taxon>
        <taxon>Thermoplasmata</taxon>
        <taxon>Thermoplasmatales</taxon>
        <taxon>Ferroplasmaceae</taxon>
        <taxon>Acidiplasma</taxon>
    </lineage>
</organism>
<evidence type="ECO:0000313" key="15">
    <source>
        <dbReference type="EMBL" id="KQB34095.1"/>
    </source>
</evidence>
<keyword evidence="16" id="KW-1185">Reference proteome</keyword>
<dbReference type="PANTHER" id="PTHR45794">
    <property type="entry name" value="LEUCYL-TRNA SYNTHETASE"/>
    <property type="match status" value="1"/>
</dbReference>
<dbReference type="Proteomes" id="UP000050515">
    <property type="component" value="Unassembled WGS sequence"/>
</dbReference>
<evidence type="ECO:0000256" key="10">
    <source>
        <dbReference type="RuleBase" id="RU363035"/>
    </source>
</evidence>
<evidence type="ECO:0000256" key="9">
    <source>
        <dbReference type="NCBIfam" id="TIGR00395"/>
    </source>
</evidence>
<dbReference type="InterPro" id="IPR009080">
    <property type="entry name" value="tRNAsynth_Ia_anticodon-bd"/>
</dbReference>
<dbReference type="PATRIC" id="fig|507754.4.peg.1656"/>
<dbReference type="GO" id="GO:0006429">
    <property type="term" value="P:leucyl-tRNA aminoacylation"/>
    <property type="evidence" value="ECO:0007669"/>
    <property type="project" value="UniProtKB-UniRule"/>
</dbReference>
<dbReference type="InterPro" id="IPR004493">
    <property type="entry name" value="Leu-tRNA-synth_Ia_arc/euk"/>
</dbReference>
<keyword evidence="7 10" id="KW-0030">Aminoacyl-tRNA synthetase</keyword>
<dbReference type="InterPro" id="IPR013155">
    <property type="entry name" value="M/V/L/I-tRNA-synth_anticd-bd"/>
</dbReference>
<evidence type="ECO:0000256" key="3">
    <source>
        <dbReference type="ARBA" id="ARBA00022598"/>
    </source>
</evidence>
<evidence type="ECO:0000313" key="16">
    <source>
        <dbReference type="Proteomes" id="UP000050320"/>
    </source>
</evidence>
<dbReference type="InterPro" id="IPR009008">
    <property type="entry name" value="Val/Leu/Ile-tRNA-synth_edit"/>
</dbReference>
<evidence type="ECO:0000313" key="17">
    <source>
        <dbReference type="Proteomes" id="UP000050515"/>
    </source>
</evidence>
<dbReference type="RefSeq" id="WP_048100798.1">
    <property type="nucleotide sequence ID" value="NZ_JBBYJF010000015.1"/>
</dbReference>
<dbReference type="SUPFAM" id="SSF52374">
    <property type="entry name" value="Nucleotidylyl transferase"/>
    <property type="match status" value="1"/>
</dbReference>
<dbReference type="EMBL" id="LJCQ01000353">
    <property type="protein sequence ID" value="KPV45907.1"/>
    <property type="molecule type" value="Genomic_DNA"/>
</dbReference>
<dbReference type="SUPFAM" id="SSF50677">
    <property type="entry name" value="ValRS/IleRS/LeuRS editing domain"/>
    <property type="match status" value="1"/>
</dbReference>
<keyword evidence="5 10" id="KW-0067">ATP-binding</keyword>
<dbReference type="Pfam" id="PF00133">
    <property type="entry name" value="tRNA-synt_1"/>
    <property type="match status" value="1"/>
</dbReference>
<dbReference type="EC" id="6.1.1.4" evidence="2 9"/>
<keyword evidence="3 10" id="KW-0436">Ligase</keyword>
<feature type="domain" description="Methionyl/Valyl/Leucyl/Isoleucyl-tRNA synthetase anticodon-binding" evidence="12">
    <location>
        <begin position="686"/>
        <end position="814"/>
    </location>
</feature>
<evidence type="ECO:0000259" key="13">
    <source>
        <dbReference type="Pfam" id="PF09334"/>
    </source>
</evidence>
<accession>A0A0Q0RPL0</accession>
<gene>
    <name evidence="15" type="ORF">AOG54_05685</name>
    <name evidence="14" type="ORF">SE19_07820</name>
</gene>
<reference evidence="14 17" key="1">
    <citation type="submission" date="2015-09" db="EMBL/GenBank/DDBJ databases">
        <title>Draft genome sequence of Acidiplasma aeolicum DSM 18409.</title>
        <authorList>
            <person name="Hemp J."/>
        </authorList>
    </citation>
    <scope>NUCLEOTIDE SEQUENCE [LARGE SCALE GENOMIC DNA]</scope>
    <source>
        <strain evidence="14 17">V</strain>
    </source>
</reference>
<evidence type="ECO:0000256" key="5">
    <source>
        <dbReference type="ARBA" id="ARBA00022840"/>
    </source>
</evidence>
<dbReference type="Gene3D" id="3.90.740.10">
    <property type="entry name" value="Valyl/Leucyl/Isoleucyl-tRNA synthetase, editing domain"/>
    <property type="match status" value="1"/>
</dbReference>
<evidence type="ECO:0000259" key="11">
    <source>
        <dbReference type="Pfam" id="PF00133"/>
    </source>
</evidence>
<dbReference type="PROSITE" id="PS00178">
    <property type="entry name" value="AA_TRNA_LIGASE_I"/>
    <property type="match status" value="1"/>
</dbReference>
<dbReference type="InterPro" id="IPR001412">
    <property type="entry name" value="aa-tRNA-synth_I_CS"/>
</dbReference>
<dbReference type="AlphaFoldDB" id="A0A0Q0RPL0"/>
<proteinExistence type="inferred from homology"/>
<dbReference type="SUPFAM" id="SSF47323">
    <property type="entry name" value="Anticodon-binding domain of a subclass of class I aminoacyl-tRNA synthetases"/>
    <property type="match status" value="1"/>
</dbReference>
<dbReference type="InterPro" id="IPR002300">
    <property type="entry name" value="aa-tRNA-synth_Ia"/>
</dbReference>
<dbReference type="Gene3D" id="1.10.730.10">
    <property type="entry name" value="Isoleucyl-tRNA Synthetase, Domain 1"/>
    <property type="match status" value="1"/>
</dbReference>
<dbReference type="InterPro" id="IPR014729">
    <property type="entry name" value="Rossmann-like_a/b/a_fold"/>
</dbReference>
<keyword evidence="6 10" id="KW-0648">Protein biosynthesis</keyword>
<comment type="catalytic activity">
    <reaction evidence="8">
        <text>tRNA(Leu) + L-leucine + ATP = L-leucyl-tRNA(Leu) + AMP + diphosphate</text>
        <dbReference type="Rhea" id="RHEA:11688"/>
        <dbReference type="Rhea" id="RHEA-COMP:9613"/>
        <dbReference type="Rhea" id="RHEA-COMP:9622"/>
        <dbReference type="ChEBI" id="CHEBI:30616"/>
        <dbReference type="ChEBI" id="CHEBI:33019"/>
        <dbReference type="ChEBI" id="CHEBI:57427"/>
        <dbReference type="ChEBI" id="CHEBI:78442"/>
        <dbReference type="ChEBI" id="CHEBI:78494"/>
        <dbReference type="ChEBI" id="CHEBI:456215"/>
        <dbReference type="EC" id="6.1.1.4"/>
    </reaction>
</comment>
<evidence type="ECO:0000256" key="1">
    <source>
        <dbReference type="ARBA" id="ARBA00005594"/>
    </source>
</evidence>
<comment type="caution">
    <text evidence="15">The sequence shown here is derived from an EMBL/GenBank/DDBJ whole genome shotgun (WGS) entry which is preliminary data.</text>
</comment>
<evidence type="ECO:0000256" key="2">
    <source>
        <dbReference type="ARBA" id="ARBA00013164"/>
    </source>
</evidence>
<dbReference type="InterPro" id="IPR015413">
    <property type="entry name" value="Methionyl/Leucyl_tRNA_Synth"/>
</dbReference>
<evidence type="ECO:0000256" key="6">
    <source>
        <dbReference type="ARBA" id="ARBA00022917"/>
    </source>
</evidence>
<dbReference type="Pfam" id="PF08264">
    <property type="entry name" value="Anticodon_1"/>
    <property type="match status" value="1"/>
</dbReference>
<comment type="similarity">
    <text evidence="1 10">Belongs to the class-I aminoacyl-tRNA synthetase family.</text>
</comment>
<evidence type="ECO:0000259" key="12">
    <source>
        <dbReference type="Pfam" id="PF08264"/>
    </source>
</evidence>
<evidence type="ECO:0000256" key="8">
    <source>
        <dbReference type="ARBA" id="ARBA00047469"/>
    </source>
</evidence>
<dbReference type="GeneID" id="84221779"/>